<dbReference type="InterPro" id="IPR050408">
    <property type="entry name" value="HGPRT"/>
</dbReference>
<keyword evidence="13 16" id="KW-0460">Magnesium</keyword>
<dbReference type="FunFam" id="3.40.50.2020:FF:000006">
    <property type="entry name" value="Hypoxanthine phosphoribosyltransferase"/>
    <property type="match status" value="1"/>
</dbReference>
<dbReference type="GO" id="GO:0032263">
    <property type="term" value="P:GMP salvage"/>
    <property type="evidence" value="ECO:0007669"/>
    <property type="project" value="TreeGrafter"/>
</dbReference>
<evidence type="ECO:0000256" key="13">
    <source>
        <dbReference type="ARBA" id="ARBA00022842"/>
    </source>
</evidence>
<evidence type="ECO:0000256" key="15">
    <source>
        <dbReference type="ARBA" id="ARBA00049402"/>
    </source>
</evidence>
<evidence type="ECO:0000256" key="4">
    <source>
        <dbReference type="ARBA" id="ARBA00004669"/>
    </source>
</evidence>
<comment type="cofactor">
    <cofactor evidence="1 16">
        <name>Mg(2+)</name>
        <dbReference type="ChEBI" id="CHEBI:18420"/>
    </cofactor>
</comment>
<evidence type="ECO:0000256" key="11">
    <source>
        <dbReference type="ARBA" id="ARBA00022726"/>
    </source>
</evidence>
<dbReference type="GO" id="GO:0005829">
    <property type="term" value="C:cytosol"/>
    <property type="evidence" value="ECO:0007669"/>
    <property type="project" value="TreeGrafter"/>
</dbReference>
<evidence type="ECO:0000256" key="7">
    <source>
        <dbReference type="ARBA" id="ARBA00022490"/>
    </source>
</evidence>
<dbReference type="InterPro" id="IPR000836">
    <property type="entry name" value="PRTase_dom"/>
</dbReference>
<dbReference type="UniPathway" id="UPA00591">
    <property type="reaction ID" value="UER00648"/>
</dbReference>
<dbReference type="CDD" id="cd06223">
    <property type="entry name" value="PRTases_typeI"/>
    <property type="match status" value="1"/>
</dbReference>
<evidence type="ECO:0000256" key="3">
    <source>
        <dbReference type="ARBA" id="ARBA00004496"/>
    </source>
</evidence>
<dbReference type="InterPro" id="IPR005904">
    <property type="entry name" value="Hxn_phspho_trans"/>
</dbReference>
<evidence type="ECO:0000256" key="14">
    <source>
        <dbReference type="ARBA" id="ARBA00048811"/>
    </source>
</evidence>
<dbReference type="GO" id="GO:0006178">
    <property type="term" value="P:guanine salvage"/>
    <property type="evidence" value="ECO:0007669"/>
    <property type="project" value="TreeGrafter"/>
</dbReference>
<name>A0A1E8EZI0_9CLOT</name>
<dbReference type="InterPro" id="IPR029057">
    <property type="entry name" value="PRTase-like"/>
</dbReference>
<comment type="pathway">
    <text evidence="5">Purine metabolism; GMP biosynthesis via salvage pathway; GMP from guanine: step 1/1.</text>
</comment>
<dbReference type="AlphaFoldDB" id="A0A1E8EZI0"/>
<keyword evidence="8 16" id="KW-0328">Glycosyltransferase</keyword>
<evidence type="ECO:0000256" key="10">
    <source>
        <dbReference type="ARBA" id="ARBA00022723"/>
    </source>
</evidence>
<gene>
    <name evidence="18" type="primary">hpt</name>
    <name evidence="18" type="ORF">CLOACE_08980</name>
</gene>
<dbReference type="OrthoDB" id="9802824at2"/>
<keyword evidence="7 16" id="KW-0963">Cytoplasm</keyword>
<evidence type="ECO:0000256" key="16">
    <source>
        <dbReference type="RuleBase" id="RU364099"/>
    </source>
</evidence>
<dbReference type="GO" id="GO:0000287">
    <property type="term" value="F:magnesium ion binding"/>
    <property type="evidence" value="ECO:0007669"/>
    <property type="project" value="TreeGrafter"/>
</dbReference>
<dbReference type="GO" id="GO:0000166">
    <property type="term" value="F:nucleotide binding"/>
    <property type="evidence" value="ECO:0007669"/>
    <property type="project" value="UniProtKB-KW"/>
</dbReference>
<dbReference type="GO" id="GO:0006166">
    <property type="term" value="P:purine ribonucleoside salvage"/>
    <property type="evidence" value="ECO:0007669"/>
    <property type="project" value="UniProtKB-KW"/>
</dbReference>
<keyword evidence="11 16" id="KW-0660">Purine salvage</keyword>
<keyword evidence="9 16" id="KW-0808">Transferase</keyword>
<comment type="catalytic activity">
    <reaction evidence="15">
        <text>IMP + diphosphate = hypoxanthine + 5-phospho-alpha-D-ribose 1-diphosphate</text>
        <dbReference type="Rhea" id="RHEA:17973"/>
        <dbReference type="ChEBI" id="CHEBI:17368"/>
        <dbReference type="ChEBI" id="CHEBI:33019"/>
        <dbReference type="ChEBI" id="CHEBI:58017"/>
        <dbReference type="ChEBI" id="CHEBI:58053"/>
        <dbReference type="EC" id="2.4.2.8"/>
    </reaction>
    <physiologicalReaction direction="right-to-left" evidence="15">
        <dbReference type="Rhea" id="RHEA:17975"/>
    </physiologicalReaction>
</comment>
<comment type="subcellular location">
    <subcellularLocation>
        <location evidence="3 16">Cytoplasm</location>
    </subcellularLocation>
</comment>
<comment type="caution">
    <text evidence="18">The sequence shown here is derived from an EMBL/GenBank/DDBJ whole genome shotgun (WGS) entry which is preliminary data.</text>
</comment>
<keyword evidence="10 16" id="KW-0479">Metal-binding</keyword>
<dbReference type="RefSeq" id="WP_070109850.1">
    <property type="nucleotide sequence ID" value="NZ_LZFO01000010.1"/>
</dbReference>
<comment type="catalytic activity">
    <reaction evidence="14">
        <text>GMP + diphosphate = guanine + 5-phospho-alpha-D-ribose 1-diphosphate</text>
        <dbReference type="Rhea" id="RHEA:25424"/>
        <dbReference type="ChEBI" id="CHEBI:16235"/>
        <dbReference type="ChEBI" id="CHEBI:33019"/>
        <dbReference type="ChEBI" id="CHEBI:58017"/>
        <dbReference type="ChEBI" id="CHEBI:58115"/>
        <dbReference type="EC" id="2.4.2.8"/>
    </reaction>
    <physiologicalReaction direction="right-to-left" evidence="14">
        <dbReference type="Rhea" id="RHEA:25426"/>
    </physiologicalReaction>
</comment>
<protein>
    <recommendedName>
        <fullName evidence="16">Hypoxanthine phosphoribosyltransferase</fullName>
        <ecNumber evidence="16">2.4.2.8</ecNumber>
    </recommendedName>
</protein>
<keyword evidence="12 16" id="KW-0547">Nucleotide-binding</keyword>
<keyword evidence="19" id="KW-1185">Reference proteome</keyword>
<dbReference type="SUPFAM" id="SSF53271">
    <property type="entry name" value="PRTase-like"/>
    <property type="match status" value="1"/>
</dbReference>
<evidence type="ECO:0000256" key="8">
    <source>
        <dbReference type="ARBA" id="ARBA00022676"/>
    </source>
</evidence>
<dbReference type="GO" id="GO:0032264">
    <property type="term" value="P:IMP salvage"/>
    <property type="evidence" value="ECO:0007669"/>
    <property type="project" value="UniProtKB-UniPathway"/>
</dbReference>
<proteinExistence type="inferred from homology"/>
<evidence type="ECO:0000256" key="6">
    <source>
        <dbReference type="ARBA" id="ARBA00008391"/>
    </source>
</evidence>
<comment type="function">
    <text evidence="2">Purine salvage pathway enzyme that catalyzes the transfer of the ribosyl-5-phosphate group from 5-phospho-alpha-D-ribose 1-diphosphate (PRPP) to the N9 position of the 6-oxopurines hypoxanthine and guanine to form the corresponding ribonucleotides IMP (inosine 5'-monophosphate) and GMP (guanosine 5'-monophosphate), with the release of PPi.</text>
</comment>
<dbReference type="Proteomes" id="UP000175744">
    <property type="component" value="Unassembled WGS sequence"/>
</dbReference>
<dbReference type="STRING" id="1121290.CLAOCE_08980"/>
<dbReference type="PANTHER" id="PTHR43340">
    <property type="entry name" value="HYPOXANTHINE-GUANINE PHOSPHORIBOSYLTRANSFERASE"/>
    <property type="match status" value="1"/>
</dbReference>
<dbReference type="NCBIfam" id="TIGR01203">
    <property type="entry name" value="HGPRTase"/>
    <property type="match status" value="1"/>
</dbReference>
<evidence type="ECO:0000256" key="12">
    <source>
        <dbReference type="ARBA" id="ARBA00022741"/>
    </source>
</evidence>
<dbReference type="EC" id="2.4.2.8" evidence="16"/>
<dbReference type="GO" id="GO:0004422">
    <property type="term" value="F:hypoxanthine phosphoribosyltransferase activity"/>
    <property type="evidence" value="ECO:0007669"/>
    <property type="project" value="InterPro"/>
</dbReference>
<comment type="pathway">
    <text evidence="4 16">Purine metabolism; IMP biosynthesis via salvage pathway; IMP from hypoxanthine: step 1/1.</text>
</comment>
<sequence>MYNIKEDIKEILLTEEQIRNKVKEIGAKVSEDYAGKDLILLGILKGSVPFMADLLKEIVIPCSMDFMDVSSYGNSTKSSGVVRILKDLDLEVEGKDILIVEDIIDSGITLEYLLKYLEGKKPKSIEIACMLTKPERRKVEIDVKYIGFKVKDYFLVGYGLDYAEKYRNLPFVGILKEEIYK</sequence>
<accession>A0A1E8EZI0</accession>
<dbReference type="GO" id="GO:0052657">
    <property type="term" value="F:guanine phosphoribosyltransferase activity"/>
    <property type="evidence" value="ECO:0007669"/>
    <property type="project" value="RHEA"/>
</dbReference>
<evidence type="ECO:0000256" key="2">
    <source>
        <dbReference type="ARBA" id="ARBA00002049"/>
    </source>
</evidence>
<feature type="domain" description="Phosphoribosyltransferase" evidence="17">
    <location>
        <begin position="14"/>
        <end position="162"/>
    </location>
</feature>
<evidence type="ECO:0000313" key="19">
    <source>
        <dbReference type="Proteomes" id="UP000175744"/>
    </source>
</evidence>
<evidence type="ECO:0000259" key="17">
    <source>
        <dbReference type="Pfam" id="PF00156"/>
    </source>
</evidence>
<evidence type="ECO:0000256" key="1">
    <source>
        <dbReference type="ARBA" id="ARBA00001946"/>
    </source>
</evidence>
<reference evidence="18 19" key="1">
    <citation type="submission" date="2016-06" db="EMBL/GenBank/DDBJ databases">
        <title>Genome sequence of Clostridium acetireducens DSM 10703.</title>
        <authorList>
            <person name="Poehlein A."/>
            <person name="Fluechter S."/>
            <person name="Duerre P."/>
            <person name="Daniel R."/>
        </authorList>
    </citation>
    <scope>NUCLEOTIDE SEQUENCE [LARGE SCALE GENOMIC DNA]</scope>
    <source>
        <strain evidence="18 19">DSM 10703</strain>
    </source>
</reference>
<organism evidence="18 19">
    <name type="scientific">Clostridium acetireducens DSM 10703</name>
    <dbReference type="NCBI Taxonomy" id="1121290"/>
    <lineage>
        <taxon>Bacteria</taxon>
        <taxon>Bacillati</taxon>
        <taxon>Bacillota</taxon>
        <taxon>Clostridia</taxon>
        <taxon>Eubacteriales</taxon>
        <taxon>Clostridiaceae</taxon>
        <taxon>Clostridium</taxon>
    </lineage>
</organism>
<evidence type="ECO:0000256" key="9">
    <source>
        <dbReference type="ARBA" id="ARBA00022679"/>
    </source>
</evidence>
<evidence type="ECO:0000256" key="5">
    <source>
        <dbReference type="ARBA" id="ARBA00004676"/>
    </source>
</evidence>
<dbReference type="PATRIC" id="fig|1121290.3.peg.909"/>
<dbReference type="EMBL" id="LZFO01000010">
    <property type="protein sequence ID" value="OFI06563.1"/>
    <property type="molecule type" value="Genomic_DNA"/>
</dbReference>
<dbReference type="Gene3D" id="3.40.50.2020">
    <property type="match status" value="1"/>
</dbReference>
<evidence type="ECO:0000313" key="18">
    <source>
        <dbReference type="EMBL" id="OFI06563.1"/>
    </source>
</evidence>
<dbReference type="Pfam" id="PF00156">
    <property type="entry name" value="Pribosyltran"/>
    <property type="match status" value="1"/>
</dbReference>
<dbReference type="PANTHER" id="PTHR43340:SF1">
    <property type="entry name" value="HYPOXANTHINE PHOSPHORIBOSYLTRANSFERASE"/>
    <property type="match status" value="1"/>
</dbReference>
<dbReference type="GO" id="GO:0046100">
    <property type="term" value="P:hypoxanthine metabolic process"/>
    <property type="evidence" value="ECO:0007669"/>
    <property type="project" value="TreeGrafter"/>
</dbReference>
<comment type="similarity">
    <text evidence="6 16">Belongs to the purine/pyrimidine phosphoribosyltransferase family.</text>
</comment>